<dbReference type="PANTHER" id="PTHR46033">
    <property type="entry name" value="PROTEIN MAIN-LIKE 2"/>
    <property type="match status" value="1"/>
</dbReference>
<dbReference type="EMBL" id="SDMP01000015">
    <property type="protein sequence ID" value="RYR08362.1"/>
    <property type="molecule type" value="Genomic_DNA"/>
</dbReference>
<name>A0A444Z2F5_ARAHY</name>
<evidence type="ECO:0000259" key="2">
    <source>
        <dbReference type="Pfam" id="PF10536"/>
    </source>
</evidence>
<dbReference type="Pfam" id="PF10536">
    <property type="entry name" value="PMD"/>
    <property type="match status" value="1"/>
</dbReference>
<evidence type="ECO:0000313" key="4">
    <source>
        <dbReference type="Proteomes" id="UP000289738"/>
    </source>
</evidence>
<dbReference type="PANTHER" id="PTHR46033:SF8">
    <property type="entry name" value="PROTEIN MAINTENANCE OF MERISTEMS-LIKE"/>
    <property type="match status" value="1"/>
</dbReference>
<dbReference type="Proteomes" id="UP000289738">
    <property type="component" value="Chromosome B05"/>
</dbReference>
<protein>
    <recommendedName>
        <fullName evidence="2">Aminotransferase-like plant mobile domain-containing protein</fullName>
    </recommendedName>
</protein>
<feature type="region of interest" description="Disordered" evidence="1">
    <location>
        <begin position="138"/>
        <end position="161"/>
    </location>
</feature>
<dbReference type="InterPro" id="IPR019557">
    <property type="entry name" value="AminoTfrase-like_pln_mobile"/>
</dbReference>
<reference evidence="3 4" key="1">
    <citation type="submission" date="2019-01" db="EMBL/GenBank/DDBJ databases">
        <title>Sequencing of cultivated peanut Arachis hypogaea provides insights into genome evolution and oil improvement.</title>
        <authorList>
            <person name="Chen X."/>
        </authorList>
    </citation>
    <scope>NUCLEOTIDE SEQUENCE [LARGE SCALE GENOMIC DNA]</scope>
    <source>
        <strain evidence="4">cv. Fuhuasheng</strain>
        <tissue evidence="3">Leaves</tissue>
    </source>
</reference>
<dbReference type="AlphaFoldDB" id="A0A444Z2F5"/>
<evidence type="ECO:0000256" key="1">
    <source>
        <dbReference type="SAM" id="MobiDB-lite"/>
    </source>
</evidence>
<dbReference type="InterPro" id="IPR044824">
    <property type="entry name" value="MAIN-like"/>
</dbReference>
<accession>A0A444Z2F5</accession>
<comment type="caution">
    <text evidence="3">The sequence shown here is derived from an EMBL/GenBank/DDBJ whole genome shotgun (WGS) entry which is preliminary data.</text>
</comment>
<dbReference type="GO" id="GO:0010073">
    <property type="term" value="P:meristem maintenance"/>
    <property type="evidence" value="ECO:0007669"/>
    <property type="project" value="InterPro"/>
</dbReference>
<feature type="domain" description="Aminotransferase-like plant mobile" evidence="2">
    <location>
        <begin position="2"/>
        <end position="81"/>
    </location>
</feature>
<sequence length="161" mass="17931">MTDKSNNLVHIRWLPLLRDFEKCRAFSWDLAVLAWTYQSLCSVAQRGVTDITGCTLLLMSWIYQRFSQWCPPNRGVYQYPMAARLVGVDIRLGSQYATLPSHDYGMYLTSSQLRVTPPCATFSTSTPATSVRHRSTVGRAPAIPCPSSPAAGCPDDADQRP</sequence>
<keyword evidence="4" id="KW-1185">Reference proteome</keyword>
<organism evidence="3 4">
    <name type="scientific">Arachis hypogaea</name>
    <name type="common">Peanut</name>
    <dbReference type="NCBI Taxonomy" id="3818"/>
    <lineage>
        <taxon>Eukaryota</taxon>
        <taxon>Viridiplantae</taxon>
        <taxon>Streptophyta</taxon>
        <taxon>Embryophyta</taxon>
        <taxon>Tracheophyta</taxon>
        <taxon>Spermatophyta</taxon>
        <taxon>Magnoliopsida</taxon>
        <taxon>eudicotyledons</taxon>
        <taxon>Gunneridae</taxon>
        <taxon>Pentapetalae</taxon>
        <taxon>rosids</taxon>
        <taxon>fabids</taxon>
        <taxon>Fabales</taxon>
        <taxon>Fabaceae</taxon>
        <taxon>Papilionoideae</taxon>
        <taxon>50 kb inversion clade</taxon>
        <taxon>dalbergioids sensu lato</taxon>
        <taxon>Dalbergieae</taxon>
        <taxon>Pterocarpus clade</taxon>
        <taxon>Arachis</taxon>
    </lineage>
</organism>
<proteinExistence type="predicted"/>
<gene>
    <name evidence="3" type="ORF">Ahy_B05g076015</name>
</gene>
<evidence type="ECO:0000313" key="3">
    <source>
        <dbReference type="EMBL" id="RYR08362.1"/>
    </source>
</evidence>